<comment type="function">
    <text evidence="1">Involved in rRNA processing.</text>
</comment>
<feature type="compositionally biased region" description="Acidic residues" evidence="9">
    <location>
        <begin position="266"/>
        <end position="276"/>
    </location>
</feature>
<dbReference type="InterPro" id="IPR019310">
    <property type="entry name" value="Efg1"/>
</dbReference>
<evidence type="ECO:0000256" key="2">
    <source>
        <dbReference type="ARBA" id="ARBA00004604"/>
    </source>
</evidence>
<comment type="subcellular location">
    <subcellularLocation>
        <location evidence="2">Nucleus</location>
        <location evidence="2">Nucleolus</location>
    </subcellularLocation>
</comment>
<dbReference type="AlphaFoldDB" id="A0AAN7WFS4"/>
<evidence type="ECO:0000313" key="10">
    <source>
        <dbReference type="EMBL" id="KAK5703899.1"/>
    </source>
</evidence>
<comment type="caution">
    <text evidence="10">The sequence shown here is derived from an EMBL/GenBank/DDBJ whole genome shotgun (WGS) entry which is preliminary data.</text>
</comment>
<dbReference type="PANTHER" id="PTHR33911">
    <property type="entry name" value="RRNA-PROCESSING PROTEIN EFG1"/>
    <property type="match status" value="1"/>
</dbReference>
<name>A0AAN7WFS4_9PEZI</name>
<dbReference type="EMBL" id="JAVRQU010000004">
    <property type="protein sequence ID" value="KAK5703899.1"/>
    <property type="molecule type" value="Genomic_DNA"/>
</dbReference>
<sequence length="276" mass="31340">MATKRPHESAAIHPSRQDQVPAEPSRKRQRKEAGRPAHITGPSFKKAHTVHDLKANIRSLRRLLSNPVDKLPATVRVEKERALRTAESELAETEKAKSRSEVIGKWHKVRFFERQKAGKRVRRLRKEVKSGEEVGEKLREAEVDVAYAVYFPLEREYVPLFARKLRKVEGGEDAEAPEAEGAYERLGDMEMWETVRKCMEDGTLEALRNGKLTGDGHTLTKEDQMSSVPAHPARQPVKKRPKPAPKPIEGNRRERRKAAEVAKAESEEDSDGGFFE</sequence>
<evidence type="ECO:0000256" key="3">
    <source>
        <dbReference type="ARBA" id="ARBA00006916"/>
    </source>
</evidence>
<dbReference type="GO" id="GO:0030688">
    <property type="term" value="C:preribosome, small subunit precursor"/>
    <property type="evidence" value="ECO:0007669"/>
    <property type="project" value="TreeGrafter"/>
</dbReference>
<evidence type="ECO:0000313" key="11">
    <source>
        <dbReference type="Proteomes" id="UP001310594"/>
    </source>
</evidence>
<organism evidence="10 11">
    <name type="scientific">Elasticomyces elasticus</name>
    <dbReference type="NCBI Taxonomy" id="574655"/>
    <lineage>
        <taxon>Eukaryota</taxon>
        <taxon>Fungi</taxon>
        <taxon>Dikarya</taxon>
        <taxon>Ascomycota</taxon>
        <taxon>Pezizomycotina</taxon>
        <taxon>Dothideomycetes</taxon>
        <taxon>Dothideomycetidae</taxon>
        <taxon>Mycosphaerellales</taxon>
        <taxon>Teratosphaeriaceae</taxon>
        <taxon>Elasticomyces</taxon>
    </lineage>
</organism>
<evidence type="ECO:0000256" key="1">
    <source>
        <dbReference type="ARBA" id="ARBA00002773"/>
    </source>
</evidence>
<feature type="compositionally biased region" description="Basic and acidic residues" evidence="9">
    <location>
        <begin position="249"/>
        <end position="265"/>
    </location>
</feature>
<keyword evidence="8" id="KW-0539">Nucleus</keyword>
<proteinExistence type="inferred from homology"/>
<dbReference type="GO" id="GO:0005730">
    <property type="term" value="C:nucleolus"/>
    <property type="evidence" value="ECO:0007669"/>
    <property type="project" value="UniProtKB-SubCell"/>
</dbReference>
<dbReference type="Pfam" id="PF10153">
    <property type="entry name" value="Efg1"/>
    <property type="match status" value="1"/>
</dbReference>
<evidence type="ECO:0000256" key="5">
    <source>
        <dbReference type="ARBA" id="ARBA00019827"/>
    </source>
</evidence>
<evidence type="ECO:0000256" key="8">
    <source>
        <dbReference type="ARBA" id="ARBA00023242"/>
    </source>
</evidence>
<evidence type="ECO:0000256" key="6">
    <source>
        <dbReference type="ARBA" id="ARBA00022552"/>
    </source>
</evidence>
<dbReference type="GO" id="GO:0000462">
    <property type="term" value="P:maturation of SSU-rRNA from tricistronic rRNA transcript (SSU-rRNA, 5.8S rRNA, LSU-rRNA)"/>
    <property type="evidence" value="ECO:0007669"/>
    <property type="project" value="TreeGrafter"/>
</dbReference>
<keyword evidence="6" id="KW-0698">rRNA processing</keyword>
<protein>
    <recommendedName>
        <fullName evidence="4">rRNA-processing protein EFG1</fullName>
    </recommendedName>
    <alternativeName>
        <fullName evidence="5">rRNA-processing protein efg1</fullName>
    </alternativeName>
</protein>
<feature type="compositionally biased region" description="Basic and acidic residues" evidence="9">
    <location>
        <begin position="1"/>
        <end position="10"/>
    </location>
</feature>
<keyword evidence="7" id="KW-0175">Coiled coil</keyword>
<gene>
    <name evidence="10" type="ORF">LTR97_002912</name>
</gene>
<accession>A0AAN7WFS4</accession>
<evidence type="ECO:0000256" key="7">
    <source>
        <dbReference type="ARBA" id="ARBA00023054"/>
    </source>
</evidence>
<dbReference type="PANTHER" id="PTHR33911:SF1">
    <property type="entry name" value="RRNA-PROCESSING PROTEIN EFG1"/>
    <property type="match status" value="1"/>
</dbReference>
<dbReference type="Proteomes" id="UP001310594">
    <property type="component" value="Unassembled WGS sequence"/>
</dbReference>
<feature type="region of interest" description="Disordered" evidence="9">
    <location>
        <begin position="1"/>
        <end position="48"/>
    </location>
</feature>
<dbReference type="InterPro" id="IPR050786">
    <property type="entry name" value="EFG1_rRNA-proc"/>
</dbReference>
<comment type="similarity">
    <text evidence="3">Belongs to the EFG1 family.</text>
</comment>
<evidence type="ECO:0000256" key="4">
    <source>
        <dbReference type="ARBA" id="ARBA00018689"/>
    </source>
</evidence>
<evidence type="ECO:0000256" key="9">
    <source>
        <dbReference type="SAM" id="MobiDB-lite"/>
    </source>
</evidence>
<reference evidence="10" key="1">
    <citation type="submission" date="2023-08" db="EMBL/GenBank/DDBJ databases">
        <title>Black Yeasts Isolated from many extreme environments.</title>
        <authorList>
            <person name="Coleine C."/>
            <person name="Stajich J.E."/>
            <person name="Selbmann L."/>
        </authorList>
    </citation>
    <scope>NUCLEOTIDE SEQUENCE</scope>
    <source>
        <strain evidence="10">CCFEE 5810</strain>
    </source>
</reference>
<feature type="region of interest" description="Disordered" evidence="9">
    <location>
        <begin position="208"/>
        <end position="276"/>
    </location>
</feature>